<organism evidence="6 7">
    <name type="scientific">Panagrellus redivivus</name>
    <name type="common">Microworm</name>
    <dbReference type="NCBI Taxonomy" id="6233"/>
    <lineage>
        <taxon>Eukaryota</taxon>
        <taxon>Metazoa</taxon>
        <taxon>Ecdysozoa</taxon>
        <taxon>Nematoda</taxon>
        <taxon>Chromadorea</taxon>
        <taxon>Rhabditida</taxon>
        <taxon>Tylenchina</taxon>
        <taxon>Panagrolaimomorpha</taxon>
        <taxon>Panagrolaimoidea</taxon>
        <taxon>Panagrolaimidae</taxon>
        <taxon>Panagrellus</taxon>
    </lineage>
</organism>
<dbReference type="WBParaSite" id="Pan_g23720.t1">
    <property type="protein sequence ID" value="Pan_g23720.t1"/>
    <property type="gene ID" value="Pan_g23720"/>
</dbReference>
<dbReference type="InterPro" id="IPR022712">
    <property type="entry name" value="Beta_Casp"/>
</dbReference>
<dbReference type="SUPFAM" id="SSF56281">
    <property type="entry name" value="Metallo-hydrolase/oxidoreductase"/>
    <property type="match status" value="1"/>
</dbReference>
<evidence type="ECO:0000256" key="3">
    <source>
        <dbReference type="ARBA" id="ARBA00022490"/>
    </source>
</evidence>
<name>A0A7E4VPT3_PANRE</name>
<evidence type="ECO:0000313" key="6">
    <source>
        <dbReference type="Proteomes" id="UP000492821"/>
    </source>
</evidence>
<dbReference type="Gene3D" id="3.60.15.10">
    <property type="entry name" value="Ribonuclease Z/Hydroxyacylglutathione hydrolase-like"/>
    <property type="match status" value="1"/>
</dbReference>
<reference evidence="6" key="1">
    <citation type="journal article" date="2013" name="Genetics">
        <title>The draft genome and transcriptome of Panagrellus redivivus are shaped by the harsh demands of a free-living lifestyle.</title>
        <authorList>
            <person name="Srinivasan J."/>
            <person name="Dillman A.R."/>
            <person name="Macchietto M.G."/>
            <person name="Heikkinen L."/>
            <person name="Lakso M."/>
            <person name="Fracchia K.M."/>
            <person name="Antoshechkin I."/>
            <person name="Mortazavi A."/>
            <person name="Wong G."/>
            <person name="Sternberg P.W."/>
        </authorList>
    </citation>
    <scope>NUCLEOTIDE SEQUENCE [LARGE SCALE GENOMIC DNA]</scope>
    <source>
        <strain evidence="6">MT8872</strain>
    </source>
</reference>
<dbReference type="GO" id="GO:0005737">
    <property type="term" value="C:cytoplasm"/>
    <property type="evidence" value="ECO:0007669"/>
    <property type="project" value="UniProtKB-SubCell"/>
</dbReference>
<evidence type="ECO:0000256" key="4">
    <source>
        <dbReference type="ARBA" id="ARBA00023242"/>
    </source>
</evidence>
<accession>A0A7E4VPT3</accession>
<dbReference type="AlphaFoldDB" id="A0A7E4VPT3"/>
<keyword evidence="3" id="KW-0963">Cytoplasm</keyword>
<reference evidence="7" key="2">
    <citation type="submission" date="2020-10" db="UniProtKB">
        <authorList>
            <consortium name="WormBaseParasite"/>
        </authorList>
    </citation>
    <scope>IDENTIFICATION</scope>
</reference>
<keyword evidence="4" id="KW-0539">Nucleus</keyword>
<protein>
    <submittedName>
        <fullName evidence="7">Beta-Casp domain-containing protein</fullName>
    </submittedName>
</protein>
<dbReference type="SMART" id="SM01027">
    <property type="entry name" value="Beta-Casp"/>
    <property type="match status" value="1"/>
</dbReference>
<evidence type="ECO:0000256" key="1">
    <source>
        <dbReference type="ARBA" id="ARBA00004123"/>
    </source>
</evidence>
<dbReference type="InterPro" id="IPR036866">
    <property type="entry name" value="RibonucZ/Hydroxyglut_hydro"/>
</dbReference>
<dbReference type="GO" id="GO:0034472">
    <property type="term" value="P:snRNA 3'-end processing"/>
    <property type="evidence" value="ECO:0007669"/>
    <property type="project" value="TreeGrafter"/>
</dbReference>
<dbReference type="GO" id="GO:0032039">
    <property type="term" value="C:integrator complex"/>
    <property type="evidence" value="ECO:0007669"/>
    <property type="project" value="InterPro"/>
</dbReference>
<dbReference type="PANTHER" id="PTHR46094:SF1">
    <property type="entry name" value="INTEGRATOR COMPLEX SUBUNIT 9"/>
    <property type="match status" value="1"/>
</dbReference>
<sequence length="677" mass="75795">MESITMTSLSGIPHKPSLLMTFPTCKLLFDCAVDTLPMCAYAPCSMIPKTSLDLTDYPNENTIASEFSNFRLRPRAPPEDLDPWISLIGHAGVEAVPQVNYVFNSNINLSELDAVFISNWDSLKALPFLTRNKELICPIYAAEPVTSLGGMIIEELIHFLERVDRASDDKQWVDAKAWDKVVGEDWRKSVPIQWQGFYDKAELENALSRITRVAVNQTITVGRTVKVNLFPSGFDIGSCNWSIEISNLEIGYWAASSQAREYMHEMETKRFRQLDVLIPTSLREVAANPGDAIANICATIVSNLKKGGNVLVPTEPVGPFYGLIECLIGEMDRSAPNQCYPVYIISPVASRAHSWTNISGEWFNESRRNSLFDPKMPFHIKEFIENKRVYLYNSIHGDFSSDYRVPCVVFAGHPSLRIGDAVYFTELWGGNAKNLAILTHPDFPFDAVWEPFRHLKMRGIGMPLDLRLTTAQLNQHFTSNKADVKKVVLAADYSNHNSLPITHPSLHYFKPCLPIELVKTPDIVHIVCYSDKVKKKLDAKTGIVQGYLNHLEDCIEWMPLLDLSEANAKTLQPLQNSSANISGKVLPSLPFKQRYRGNLSDINLKKALDFSGYRSIIVSPGTVSVPALDAKIIISGTHGARIRCSNTDNRMAISKVLENLLRNELTEHLAVPRTASD</sequence>
<dbReference type="InterPro" id="IPR027074">
    <property type="entry name" value="Integrator_9su"/>
</dbReference>
<proteinExistence type="predicted"/>
<dbReference type="Proteomes" id="UP000492821">
    <property type="component" value="Unassembled WGS sequence"/>
</dbReference>
<comment type="subcellular location">
    <subcellularLocation>
        <location evidence="2">Cytoplasm</location>
    </subcellularLocation>
    <subcellularLocation>
        <location evidence="1">Nucleus</location>
    </subcellularLocation>
</comment>
<feature type="domain" description="Beta-Casp" evidence="5">
    <location>
        <begin position="320"/>
        <end position="448"/>
    </location>
</feature>
<evidence type="ECO:0000313" key="7">
    <source>
        <dbReference type="WBParaSite" id="Pan_g23720.t1"/>
    </source>
</evidence>
<keyword evidence="6" id="KW-1185">Reference proteome</keyword>
<evidence type="ECO:0000259" key="5">
    <source>
        <dbReference type="SMART" id="SM01027"/>
    </source>
</evidence>
<evidence type="ECO:0000256" key="2">
    <source>
        <dbReference type="ARBA" id="ARBA00004496"/>
    </source>
</evidence>
<dbReference type="Gene3D" id="3.40.50.10890">
    <property type="match status" value="1"/>
</dbReference>
<dbReference type="PANTHER" id="PTHR46094">
    <property type="entry name" value="INTEGRATOR COMPLEX SUBUNIT 9"/>
    <property type="match status" value="1"/>
</dbReference>